<feature type="binding site" evidence="7">
    <location>
        <position position="126"/>
    </location>
    <ligand>
        <name>S-adenosyl-L-methionine</name>
        <dbReference type="ChEBI" id="CHEBI:59789"/>
    </ligand>
</feature>
<comment type="function">
    <text evidence="2 7">Catalyzes the formation of N(7)-methylguanine at position 46 (m7G46) in tRNA.</text>
</comment>
<dbReference type="Proteomes" id="UP001260872">
    <property type="component" value="Unassembled WGS sequence"/>
</dbReference>
<organism evidence="8 9">
    <name type="scientific">Nesterenkonia flava</name>
    <dbReference type="NCBI Taxonomy" id="469799"/>
    <lineage>
        <taxon>Bacteria</taxon>
        <taxon>Bacillati</taxon>
        <taxon>Actinomycetota</taxon>
        <taxon>Actinomycetes</taxon>
        <taxon>Micrococcales</taxon>
        <taxon>Micrococcaceae</taxon>
        <taxon>Nesterenkonia</taxon>
    </lineage>
</organism>
<feature type="binding site" evidence="7">
    <location>
        <position position="149"/>
    </location>
    <ligand>
        <name>S-adenosyl-L-methionine</name>
        <dbReference type="ChEBI" id="CHEBI:59789"/>
    </ligand>
</feature>
<reference evidence="9" key="1">
    <citation type="submission" date="2023-07" db="EMBL/GenBank/DDBJ databases">
        <title>Description of three actinobacteria isolated from air of manufacturing shop in a pharmaceutical factory.</title>
        <authorList>
            <person name="Zhang D.-F."/>
        </authorList>
    </citation>
    <scope>NUCLEOTIDE SEQUENCE [LARGE SCALE GENOMIC DNA]</scope>
    <source>
        <strain evidence="9">CCTCC AB 207010</strain>
    </source>
</reference>
<dbReference type="PANTHER" id="PTHR23417:SF14">
    <property type="entry name" value="PENTACOTRIPEPTIDE-REPEAT REGION OF PRORP DOMAIN-CONTAINING PROTEIN"/>
    <property type="match status" value="1"/>
</dbReference>
<dbReference type="PANTHER" id="PTHR23417">
    <property type="entry name" value="3-DEOXY-D-MANNO-OCTULOSONIC-ACID TRANSFERASE/TRNA GUANINE-N 7 - -METHYLTRANSFERASE"/>
    <property type="match status" value="1"/>
</dbReference>
<dbReference type="InterPro" id="IPR029063">
    <property type="entry name" value="SAM-dependent_MTases_sf"/>
</dbReference>
<keyword evidence="3 7" id="KW-0489">Methyltransferase</keyword>
<dbReference type="InterPro" id="IPR055361">
    <property type="entry name" value="tRNA_methyltr_TrmB_bact"/>
</dbReference>
<proteinExistence type="inferred from homology"/>
<evidence type="ECO:0000256" key="2">
    <source>
        <dbReference type="ARBA" id="ARBA00003015"/>
    </source>
</evidence>
<keyword evidence="5 7" id="KW-0949">S-adenosyl-L-methionine</keyword>
<dbReference type="NCBIfam" id="TIGR00091">
    <property type="entry name" value="tRNA (guanosine(46)-N7)-methyltransferase TrmB"/>
    <property type="match status" value="1"/>
</dbReference>
<dbReference type="EMBL" id="JAVKGT010000015">
    <property type="protein sequence ID" value="MDR5711906.1"/>
    <property type="molecule type" value="Genomic_DNA"/>
</dbReference>
<dbReference type="Pfam" id="PF02390">
    <property type="entry name" value="Methyltransf_4"/>
    <property type="match status" value="1"/>
</dbReference>
<dbReference type="PROSITE" id="PS51625">
    <property type="entry name" value="SAM_MT_TRMB"/>
    <property type="match status" value="1"/>
</dbReference>
<protein>
    <recommendedName>
        <fullName evidence="7">tRNA (guanine-N(7)-)-methyltransferase</fullName>
        <ecNumber evidence="7">2.1.1.33</ecNumber>
    </recommendedName>
    <alternativeName>
        <fullName evidence="7">tRNA (guanine(46)-N(7))-methyltransferase</fullName>
    </alternativeName>
    <alternativeName>
        <fullName evidence="7">tRNA(m7G46)-methyltransferase</fullName>
    </alternativeName>
</protein>
<evidence type="ECO:0000313" key="9">
    <source>
        <dbReference type="Proteomes" id="UP001260872"/>
    </source>
</evidence>
<dbReference type="HAMAP" id="MF_01057">
    <property type="entry name" value="tRNA_methyltr_TrmB"/>
    <property type="match status" value="1"/>
</dbReference>
<keyword evidence="4 7" id="KW-0808">Transferase</keyword>
<evidence type="ECO:0000256" key="4">
    <source>
        <dbReference type="ARBA" id="ARBA00022679"/>
    </source>
</evidence>
<evidence type="ECO:0000313" key="8">
    <source>
        <dbReference type="EMBL" id="MDR5711906.1"/>
    </source>
</evidence>
<accession>A0ABU1FTB6</accession>
<comment type="pathway">
    <text evidence="7">tRNA modification; N(7)-methylguanine-tRNA biosynthesis.</text>
</comment>
<sequence>MPEQTPESTPLMRKPLSFVRRSNKLKPSYQRAWDAALGRELLDVPHGERDTSVAEGFTIDWRAEYGRTAPMIVEIGSGSGEAVAHAAAQNPDTDFLAIEVYRPGAAQLAARLRREGLSNVRVACLDAVEVLDKLIPAGHLAELWLFFPDPWHKTKHKKRRLVQPPFVSKVARVLQEGGRWRLATDWSDYAVQMREVISASDAFTNPHAGERAGEESALTEVRLGDLDARSLGKEPHPLPLEEALDTAGGWAPRFEGRTQTDFEAKALAVGRRIFDLTFQRTHSTS</sequence>
<feature type="binding site" evidence="7">
    <location>
        <position position="99"/>
    </location>
    <ligand>
        <name>S-adenosyl-L-methionine</name>
        <dbReference type="ChEBI" id="CHEBI:59789"/>
    </ligand>
</feature>
<dbReference type="CDD" id="cd02440">
    <property type="entry name" value="AdoMet_MTases"/>
    <property type="match status" value="1"/>
</dbReference>
<name>A0ABU1FTB6_9MICC</name>
<comment type="caution">
    <text evidence="7">Lacks conserved residue(s) required for the propagation of feature annotation.</text>
</comment>
<feature type="binding site" evidence="7">
    <location>
        <position position="153"/>
    </location>
    <ligand>
        <name>substrate</name>
    </ligand>
</feature>
<evidence type="ECO:0000256" key="3">
    <source>
        <dbReference type="ARBA" id="ARBA00022603"/>
    </source>
</evidence>
<dbReference type="Gene3D" id="3.40.50.150">
    <property type="entry name" value="Vaccinia Virus protein VP39"/>
    <property type="match status" value="1"/>
</dbReference>
<dbReference type="SUPFAM" id="SSF53335">
    <property type="entry name" value="S-adenosyl-L-methionine-dependent methyltransferases"/>
    <property type="match status" value="1"/>
</dbReference>
<dbReference type="EC" id="2.1.1.33" evidence="7"/>
<dbReference type="GO" id="GO:0008176">
    <property type="term" value="F:tRNA (guanine(46)-N7)-methyltransferase activity"/>
    <property type="evidence" value="ECO:0007669"/>
    <property type="project" value="UniProtKB-EC"/>
</dbReference>
<evidence type="ECO:0000256" key="5">
    <source>
        <dbReference type="ARBA" id="ARBA00022691"/>
    </source>
</evidence>
<gene>
    <name evidence="7 8" type="primary">trmB</name>
    <name evidence="8" type="ORF">RH857_07130</name>
</gene>
<evidence type="ECO:0000256" key="7">
    <source>
        <dbReference type="HAMAP-Rule" id="MF_01057"/>
    </source>
</evidence>
<feature type="binding site" evidence="7">
    <location>
        <position position="185"/>
    </location>
    <ligand>
        <name>substrate</name>
    </ligand>
</feature>
<comment type="caution">
    <text evidence="8">The sequence shown here is derived from an EMBL/GenBank/DDBJ whole genome shotgun (WGS) entry which is preliminary data.</text>
</comment>
<dbReference type="InterPro" id="IPR003358">
    <property type="entry name" value="tRNA_(Gua-N-7)_MeTrfase_Trmb"/>
</dbReference>
<dbReference type="RefSeq" id="WP_310537286.1">
    <property type="nucleotide sequence ID" value="NZ_BAAAOC010000089.1"/>
</dbReference>
<feature type="binding site" evidence="7">
    <location>
        <begin position="260"/>
        <end position="263"/>
    </location>
    <ligand>
        <name>substrate</name>
    </ligand>
</feature>
<evidence type="ECO:0000256" key="6">
    <source>
        <dbReference type="ARBA" id="ARBA00022694"/>
    </source>
</evidence>
<evidence type="ECO:0000256" key="1">
    <source>
        <dbReference type="ARBA" id="ARBA00000142"/>
    </source>
</evidence>
<feature type="binding site" evidence="7">
    <location>
        <position position="74"/>
    </location>
    <ligand>
        <name>S-adenosyl-L-methionine</name>
        <dbReference type="ChEBI" id="CHEBI:59789"/>
    </ligand>
</feature>
<keyword evidence="9" id="KW-1185">Reference proteome</keyword>
<comment type="catalytic activity">
    <reaction evidence="1 7">
        <text>guanosine(46) in tRNA + S-adenosyl-L-methionine = N(7)-methylguanosine(46) in tRNA + S-adenosyl-L-homocysteine</text>
        <dbReference type="Rhea" id="RHEA:42708"/>
        <dbReference type="Rhea" id="RHEA-COMP:10188"/>
        <dbReference type="Rhea" id="RHEA-COMP:10189"/>
        <dbReference type="ChEBI" id="CHEBI:57856"/>
        <dbReference type="ChEBI" id="CHEBI:59789"/>
        <dbReference type="ChEBI" id="CHEBI:74269"/>
        <dbReference type="ChEBI" id="CHEBI:74480"/>
        <dbReference type="EC" id="2.1.1.33"/>
    </reaction>
</comment>
<comment type="similarity">
    <text evidence="7">Belongs to the class I-like SAM-binding methyltransferase superfamily. TrmB family.</text>
</comment>
<keyword evidence="6 7" id="KW-0819">tRNA processing</keyword>